<evidence type="ECO:0000256" key="1">
    <source>
        <dbReference type="ARBA" id="ARBA00004127"/>
    </source>
</evidence>
<keyword evidence="3" id="KW-0808">Transferase</keyword>
<dbReference type="PANTHER" id="PTHR43847">
    <property type="entry name" value="BLL3993 PROTEIN"/>
    <property type="match status" value="1"/>
</dbReference>
<evidence type="ECO:0000256" key="8">
    <source>
        <dbReference type="ARBA" id="ARBA00023098"/>
    </source>
</evidence>
<dbReference type="AlphaFoldDB" id="A0A9P7RZL8"/>
<comment type="caution">
    <text evidence="13">The sequence shown here is derived from an EMBL/GenBank/DDBJ whole genome shotgun (WGS) entry which is preliminary data.</text>
</comment>
<keyword evidence="11" id="KW-1208">Phospholipid metabolism</keyword>
<comment type="subcellular location">
    <subcellularLocation>
        <location evidence="1">Endomembrane system</location>
        <topology evidence="1">Multi-pass membrane protein</topology>
    </subcellularLocation>
</comment>
<gene>
    <name evidence="13" type="ORF">E1B28_009041</name>
</gene>
<evidence type="ECO:0000256" key="11">
    <source>
        <dbReference type="ARBA" id="ARBA00023264"/>
    </source>
</evidence>
<evidence type="ECO:0000256" key="7">
    <source>
        <dbReference type="ARBA" id="ARBA00022989"/>
    </source>
</evidence>
<dbReference type="Proteomes" id="UP001049176">
    <property type="component" value="Chromosome 5"/>
</dbReference>
<keyword evidence="2" id="KW-0444">Lipid biosynthesis</keyword>
<dbReference type="GO" id="GO:0008654">
    <property type="term" value="P:phospholipid biosynthetic process"/>
    <property type="evidence" value="ECO:0007669"/>
    <property type="project" value="UniProtKB-KW"/>
</dbReference>
<evidence type="ECO:0000256" key="5">
    <source>
        <dbReference type="ARBA" id="ARBA00022692"/>
    </source>
</evidence>
<evidence type="ECO:0000256" key="4">
    <source>
        <dbReference type="ARBA" id="ARBA00022691"/>
    </source>
</evidence>
<feature type="transmembrane region" description="Helical" evidence="12">
    <location>
        <begin position="174"/>
        <end position="198"/>
    </location>
</feature>
<keyword evidence="3" id="KW-0489">Methyltransferase</keyword>
<evidence type="ECO:0000256" key="3">
    <source>
        <dbReference type="ARBA" id="ARBA00022603"/>
    </source>
</evidence>
<keyword evidence="10" id="KW-0594">Phospholipid biosynthesis</keyword>
<keyword evidence="7 12" id="KW-1133">Transmembrane helix</keyword>
<dbReference type="GO" id="GO:0032259">
    <property type="term" value="P:methylation"/>
    <property type="evidence" value="ECO:0007669"/>
    <property type="project" value="UniProtKB-KW"/>
</dbReference>
<evidence type="ECO:0000256" key="12">
    <source>
        <dbReference type="SAM" id="Phobius"/>
    </source>
</evidence>
<keyword evidence="5 12" id="KW-0812">Transmembrane</keyword>
<dbReference type="GeneID" id="66078117"/>
<evidence type="ECO:0000256" key="6">
    <source>
        <dbReference type="ARBA" id="ARBA00022824"/>
    </source>
</evidence>
<dbReference type="Pfam" id="PF04191">
    <property type="entry name" value="PEMT"/>
    <property type="match status" value="1"/>
</dbReference>
<dbReference type="RefSeq" id="XP_043009181.1">
    <property type="nucleotide sequence ID" value="XM_043153896.1"/>
</dbReference>
<accession>A0A9P7RZL8</accession>
<sequence length="255" mass="27905">MRRLAGYLTDSVPASGDPDEMMTHDLEALVKACLVLASAISFQISFTPPNGPPKSLPPRPSLRAGLTPTMQEWIIVFLVKYGLPIEIMMYYLVSLNEFLHNISLAFPSLPIQPVFPLLHASESNGPGIPLSVLLGSSLSIASCVFRILCYRALQGFAFELKKSPKLATSGPYSIVRHPAYTGMLMNLIGSAMVHWWILGTGVKALGYAWLIGVGSGVTLVVMRMDGEDALMKKSFGSEWEAWSKVVRYKLIPGVY</sequence>
<evidence type="ECO:0000256" key="10">
    <source>
        <dbReference type="ARBA" id="ARBA00023209"/>
    </source>
</evidence>
<protein>
    <recommendedName>
        <fullName evidence="15">Protein-S-isoprenylcysteine O-methyltransferase</fullName>
    </recommendedName>
</protein>
<keyword evidence="8" id="KW-0443">Lipid metabolism</keyword>
<organism evidence="13 14">
    <name type="scientific">Marasmius oreades</name>
    <name type="common">fairy-ring Marasmius</name>
    <dbReference type="NCBI Taxonomy" id="181124"/>
    <lineage>
        <taxon>Eukaryota</taxon>
        <taxon>Fungi</taxon>
        <taxon>Dikarya</taxon>
        <taxon>Basidiomycota</taxon>
        <taxon>Agaricomycotina</taxon>
        <taxon>Agaricomycetes</taxon>
        <taxon>Agaricomycetidae</taxon>
        <taxon>Agaricales</taxon>
        <taxon>Marasmiineae</taxon>
        <taxon>Marasmiaceae</taxon>
        <taxon>Marasmius</taxon>
    </lineage>
</organism>
<dbReference type="EMBL" id="CM032185">
    <property type="protein sequence ID" value="KAG7092711.1"/>
    <property type="molecule type" value="Genomic_DNA"/>
</dbReference>
<keyword evidence="4" id="KW-0949">S-adenosyl-L-methionine</keyword>
<dbReference type="InterPro" id="IPR052527">
    <property type="entry name" value="Metal_cation-efflux_comp"/>
</dbReference>
<evidence type="ECO:0000256" key="9">
    <source>
        <dbReference type="ARBA" id="ARBA00023136"/>
    </source>
</evidence>
<feature type="transmembrane region" description="Helical" evidence="12">
    <location>
        <begin position="73"/>
        <end position="93"/>
    </location>
</feature>
<dbReference type="Gene3D" id="1.20.120.1630">
    <property type="match status" value="1"/>
</dbReference>
<evidence type="ECO:0008006" key="15">
    <source>
        <dbReference type="Google" id="ProtNLM"/>
    </source>
</evidence>
<keyword evidence="14" id="KW-1185">Reference proteome</keyword>
<dbReference type="OrthoDB" id="422086at2759"/>
<dbReference type="KEGG" id="more:E1B28_009041"/>
<evidence type="ECO:0000256" key="2">
    <source>
        <dbReference type="ARBA" id="ARBA00022516"/>
    </source>
</evidence>
<dbReference type="GO" id="GO:0012505">
    <property type="term" value="C:endomembrane system"/>
    <property type="evidence" value="ECO:0007669"/>
    <property type="project" value="UniProtKB-SubCell"/>
</dbReference>
<dbReference type="GO" id="GO:0008168">
    <property type="term" value="F:methyltransferase activity"/>
    <property type="evidence" value="ECO:0007669"/>
    <property type="project" value="UniProtKB-KW"/>
</dbReference>
<evidence type="ECO:0000313" key="13">
    <source>
        <dbReference type="EMBL" id="KAG7092711.1"/>
    </source>
</evidence>
<evidence type="ECO:0000313" key="14">
    <source>
        <dbReference type="Proteomes" id="UP001049176"/>
    </source>
</evidence>
<dbReference type="PANTHER" id="PTHR43847:SF1">
    <property type="entry name" value="BLL3993 PROTEIN"/>
    <property type="match status" value="1"/>
</dbReference>
<keyword evidence="9 12" id="KW-0472">Membrane</keyword>
<name>A0A9P7RZL8_9AGAR</name>
<reference evidence="13" key="1">
    <citation type="journal article" date="2021" name="Genome Biol. Evol.">
        <title>The assembled and annotated genome of the fairy-ring fungus Marasmius oreades.</title>
        <authorList>
            <person name="Hiltunen M."/>
            <person name="Ament-Velasquez S.L."/>
            <person name="Johannesson H."/>
        </authorList>
    </citation>
    <scope>NUCLEOTIDE SEQUENCE</scope>
    <source>
        <strain evidence="13">03SP1</strain>
    </source>
</reference>
<proteinExistence type="predicted"/>
<dbReference type="InterPro" id="IPR007318">
    <property type="entry name" value="Phopholipid_MeTrfase"/>
</dbReference>
<keyword evidence="6" id="KW-0256">Endoplasmic reticulum</keyword>
<feature type="transmembrane region" description="Helical" evidence="12">
    <location>
        <begin position="204"/>
        <end position="222"/>
    </location>
</feature>